<dbReference type="InterPro" id="IPR002213">
    <property type="entry name" value="UDP_glucos_trans"/>
</dbReference>
<gene>
    <name evidence="6" type="ORF">QYM36_016204</name>
</gene>
<comment type="similarity">
    <text evidence="1 4">Belongs to the UDP-glycosyltransferase family.</text>
</comment>
<dbReference type="PROSITE" id="PS00375">
    <property type="entry name" value="UDPGT"/>
    <property type="match status" value="1"/>
</dbReference>
<reference evidence="6" key="1">
    <citation type="submission" date="2023-07" db="EMBL/GenBank/DDBJ databases">
        <title>Chromosome-level genome assembly of Artemia franciscana.</title>
        <authorList>
            <person name="Jo E."/>
        </authorList>
    </citation>
    <scope>NUCLEOTIDE SEQUENCE</scope>
    <source>
        <tissue evidence="6">Whole body</tissue>
    </source>
</reference>
<keyword evidence="2 4" id="KW-0328">Glycosyltransferase</keyword>
<comment type="caution">
    <text evidence="6">The sequence shown here is derived from an EMBL/GenBank/DDBJ whole genome shotgun (WGS) entry which is preliminary data.</text>
</comment>
<evidence type="ECO:0000256" key="2">
    <source>
        <dbReference type="ARBA" id="ARBA00022676"/>
    </source>
</evidence>
<proteinExistence type="inferred from homology"/>
<evidence type="ECO:0000256" key="3">
    <source>
        <dbReference type="ARBA" id="ARBA00022679"/>
    </source>
</evidence>
<dbReference type="InterPro" id="IPR050271">
    <property type="entry name" value="UDP-glycosyltransferase"/>
</dbReference>
<evidence type="ECO:0000256" key="1">
    <source>
        <dbReference type="ARBA" id="ARBA00009995"/>
    </source>
</evidence>
<keyword evidence="5" id="KW-0812">Transmembrane</keyword>
<name>A0AA88HJN9_ARTSF</name>
<keyword evidence="5" id="KW-1133">Transmembrane helix</keyword>
<keyword evidence="5" id="KW-0472">Membrane</keyword>
<dbReference type="AlphaFoldDB" id="A0AA88HJN9"/>
<keyword evidence="7" id="KW-1185">Reference proteome</keyword>
<protein>
    <recommendedName>
        <fullName evidence="5">UDP-glucuronosyltransferase</fullName>
        <ecNumber evidence="5">2.4.1.17</ecNumber>
    </recommendedName>
</protein>
<dbReference type="Proteomes" id="UP001187531">
    <property type="component" value="Unassembled WGS sequence"/>
</dbReference>
<accession>A0AA88HJN9</accession>
<dbReference type="Pfam" id="PF00201">
    <property type="entry name" value="UDPGT"/>
    <property type="match status" value="1"/>
</dbReference>
<dbReference type="PANTHER" id="PTHR48043:SF159">
    <property type="entry name" value="EG:EG0003.4 PROTEIN-RELATED"/>
    <property type="match status" value="1"/>
</dbReference>
<dbReference type="GO" id="GO:0016020">
    <property type="term" value="C:membrane"/>
    <property type="evidence" value="ECO:0007669"/>
    <property type="project" value="UniProtKB-SubCell"/>
</dbReference>
<evidence type="ECO:0000256" key="5">
    <source>
        <dbReference type="RuleBase" id="RU362059"/>
    </source>
</evidence>
<keyword evidence="3 4" id="KW-0808">Transferase</keyword>
<keyword evidence="5" id="KW-0732">Signal</keyword>
<feature type="chain" id="PRO_5041517443" description="UDP-glucuronosyltransferase" evidence="5">
    <location>
        <begin position="19"/>
        <end position="527"/>
    </location>
</feature>
<dbReference type="CDD" id="cd03784">
    <property type="entry name" value="GT1_Gtf-like"/>
    <property type="match status" value="1"/>
</dbReference>
<sequence length="527" mass="60022">MKLLVCLVKFVSFNLVVASNILIFEPFGSKSHKNVFKVLSYALLEGGHNVTFYTYSTDEVFLQRGGRELIVEDLNFEELLNNFPSFFDLRLNGGWAKFNQIANLGTLTDLVATKVYDSQKLKELMKEDFDLIVHSLLFSDAFLPIIKHWDCPFVYLSPSGMPPGMAHYFGGSEEYATYPGTFTSFTPKMTFLQRVVNFIGGEVMGKMMDHLFFTSGERHAERIGLEYDTFEKMRKNASLVFLNTDVSTHNIRNFPNTVIQVGGMHCRPANFLPMDLQEFVSYSDVDGFIVFGLGSIIKASDMPVEIQKMFLNAFSRLKQRVIWKWETDNFDVIPDNVKLVKWLPQQDLLGHPNIKAFLSHGGLLSIQEAVYHGVPLIGLPLGSDQDVNVAKCVKDGYALSLEWGDISEEKIFDAIQSVVYNPSFKERANYYSTIMRDQKETPIERAVYWIEYVIRHRGAPHLQSEAKNLSRLKRNLFDVLAFLGCVISIIVALSLYVLKRILKALVRKCYSKVNKQAPTEKKKLKGN</sequence>
<dbReference type="EC" id="2.4.1.17" evidence="5"/>
<evidence type="ECO:0000313" key="6">
    <source>
        <dbReference type="EMBL" id="KAK2706102.1"/>
    </source>
</evidence>
<comment type="catalytic activity">
    <reaction evidence="5">
        <text>glucuronate acceptor + UDP-alpha-D-glucuronate = acceptor beta-D-glucuronoside + UDP + H(+)</text>
        <dbReference type="Rhea" id="RHEA:21032"/>
        <dbReference type="ChEBI" id="CHEBI:15378"/>
        <dbReference type="ChEBI" id="CHEBI:58052"/>
        <dbReference type="ChEBI" id="CHEBI:58223"/>
        <dbReference type="ChEBI" id="CHEBI:132367"/>
        <dbReference type="ChEBI" id="CHEBI:132368"/>
        <dbReference type="EC" id="2.4.1.17"/>
    </reaction>
</comment>
<dbReference type="FunFam" id="3.40.50.2000:FF:000050">
    <property type="entry name" value="UDP-glucuronosyltransferase"/>
    <property type="match status" value="1"/>
</dbReference>
<dbReference type="Gene3D" id="3.40.50.2000">
    <property type="entry name" value="Glycogen Phosphorylase B"/>
    <property type="match status" value="1"/>
</dbReference>
<evidence type="ECO:0000256" key="4">
    <source>
        <dbReference type="RuleBase" id="RU003718"/>
    </source>
</evidence>
<dbReference type="SUPFAM" id="SSF53756">
    <property type="entry name" value="UDP-Glycosyltransferase/glycogen phosphorylase"/>
    <property type="match status" value="1"/>
</dbReference>
<dbReference type="EMBL" id="JAVRJZ010000020">
    <property type="protein sequence ID" value="KAK2706102.1"/>
    <property type="molecule type" value="Genomic_DNA"/>
</dbReference>
<dbReference type="InterPro" id="IPR035595">
    <property type="entry name" value="UDP_glycos_trans_CS"/>
</dbReference>
<organism evidence="6 7">
    <name type="scientific">Artemia franciscana</name>
    <name type="common">Brine shrimp</name>
    <name type="synonym">Artemia sanfranciscana</name>
    <dbReference type="NCBI Taxonomy" id="6661"/>
    <lineage>
        <taxon>Eukaryota</taxon>
        <taxon>Metazoa</taxon>
        <taxon>Ecdysozoa</taxon>
        <taxon>Arthropoda</taxon>
        <taxon>Crustacea</taxon>
        <taxon>Branchiopoda</taxon>
        <taxon>Anostraca</taxon>
        <taxon>Artemiidae</taxon>
        <taxon>Artemia</taxon>
    </lineage>
</organism>
<dbReference type="PANTHER" id="PTHR48043">
    <property type="entry name" value="EG:EG0003.4 PROTEIN-RELATED"/>
    <property type="match status" value="1"/>
</dbReference>
<comment type="subcellular location">
    <subcellularLocation>
        <location evidence="5">Membrane</location>
        <topology evidence="5">Single-pass membrane protein</topology>
    </subcellularLocation>
</comment>
<feature type="transmembrane region" description="Helical" evidence="5">
    <location>
        <begin position="479"/>
        <end position="498"/>
    </location>
</feature>
<dbReference type="GO" id="GO:0015020">
    <property type="term" value="F:glucuronosyltransferase activity"/>
    <property type="evidence" value="ECO:0007669"/>
    <property type="project" value="UniProtKB-EC"/>
</dbReference>
<evidence type="ECO:0000313" key="7">
    <source>
        <dbReference type="Proteomes" id="UP001187531"/>
    </source>
</evidence>
<feature type="signal peptide" evidence="5">
    <location>
        <begin position="1"/>
        <end position="18"/>
    </location>
</feature>